<comment type="subcellular location">
    <subcellularLocation>
        <location evidence="1">Endomembrane system</location>
    </subcellularLocation>
</comment>
<keyword evidence="6" id="KW-0472">Membrane</keyword>
<dbReference type="Proteomes" id="UP000224567">
    <property type="component" value="Unassembled WGS sequence"/>
</dbReference>
<dbReference type="GO" id="GO:0012505">
    <property type="term" value="C:endomembrane system"/>
    <property type="evidence" value="ECO:0007669"/>
    <property type="project" value="UniProtKB-SubCell"/>
</dbReference>
<dbReference type="EMBL" id="MLFT02000006">
    <property type="protein sequence ID" value="PHT45118.1"/>
    <property type="molecule type" value="Genomic_DNA"/>
</dbReference>
<reference evidence="10" key="2">
    <citation type="journal article" date="2017" name="J. Anim. Genet.">
        <title>Multiple reference genome sequences of hot pepper reveal the massive evolution of plant disease resistance genes by retroduplication.</title>
        <authorList>
            <person name="Kim S."/>
            <person name="Park J."/>
            <person name="Yeom S.-I."/>
            <person name="Kim Y.-M."/>
            <person name="Seo E."/>
            <person name="Kim K.-T."/>
            <person name="Kim M.-S."/>
            <person name="Lee J.M."/>
            <person name="Cheong K."/>
            <person name="Shin H.-S."/>
            <person name="Kim S.-B."/>
            <person name="Han K."/>
            <person name="Lee J."/>
            <person name="Park M."/>
            <person name="Lee H.-A."/>
            <person name="Lee H.-Y."/>
            <person name="Lee Y."/>
            <person name="Oh S."/>
            <person name="Lee J.H."/>
            <person name="Choi E."/>
            <person name="Choi E."/>
            <person name="Lee S.E."/>
            <person name="Jeon J."/>
            <person name="Kim H."/>
            <person name="Choi G."/>
            <person name="Song H."/>
            <person name="Lee J."/>
            <person name="Lee S.-C."/>
            <person name="Kwon J.-K."/>
            <person name="Lee H.-Y."/>
            <person name="Koo N."/>
            <person name="Hong Y."/>
            <person name="Kim R.W."/>
            <person name="Kang W.-H."/>
            <person name="Huh J.H."/>
            <person name="Kang B.-C."/>
            <person name="Yang T.-J."/>
            <person name="Lee Y.-H."/>
            <person name="Bennetzen J.L."/>
            <person name="Choi D."/>
        </authorList>
    </citation>
    <scope>NUCLEOTIDE SEQUENCE [LARGE SCALE GENOMIC DNA]</scope>
    <source>
        <strain evidence="10">cv. PBC81</strain>
    </source>
</reference>
<dbReference type="STRING" id="33114.A0A2G2WIP9"/>
<evidence type="ECO:0000313" key="9">
    <source>
        <dbReference type="EMBL" id="PHT45118.1"/>
    </source>
</evidence>
<dbReference type="AlphaFoldDB" id="A0A2G2WIP9"/>
<reference evidence="9 10" key="1">
    <citation type="journal article" date="2017" name="Genome Biol.">
        <title>New reference genome sequences of hot pepper reveal the massive evolution of plant disease-resistance genes by retroduplication.</title>
        <authorList>
            <person name="Kim S."/>
            <person name="Park J."/>
            <person name="Yeom S.I."/>
            <person name="Kim Y.M."/>
            <person name="Seo E."/>
            <person name="Kim K.T."/>
            <person name="Kim M.S."/>
            <person name="Lee J.M."/>
            <person name="Cheong K."/>
            <person name="Shin H.S."/>
            <person name="Kim S.B."/>
            <person name="Han K."/>
            <person name="Lee J."/>
            <person name="Park M."/>
            <person name="Lee H.A."/>
            <person name="Lee H.Y."/>
            <person name="Lee Y."/>
            <person name="Oh S."/>
            <person name="Lee J.H."/>
            <person name="Choi E."/>
            <person name="Choi E."/>
            <person name="Lee S.E."/>
            <person name="Jeon J."/>
            <person name="Kim H."/>
            <person name="Choi G."/>
            <person name="Song H."/>
            <person name="Lee J."/>
            <person name="Lee S.C."/>
            <person name="Kwon J.K."/>
            <person name="Lee H.Y."/>
            <person name="Koo N."/>
            <person name="Hong Y."/>
            <person name="Kim R.W."/>
            <person name="Kang W.H."/>
            <person name="Huh J.H."/>
            <person name="Kang B.C."/>
            <person name="Yang T.J."/>
            <person name="Lee Y.H."/>
            <person name="Bennetzen J.L."/>
            <person name="Choi D."/>
        </authorList>
    </citation>
    <scope>NUCLEOTIDE SEQUENCE [LARGE SCALE GENOMIC DNA]</scope>
    <source>
        <strain evidence="10">cv. PBC81</strain>
    </source>
</reference>
<dbReference type="PANTHER" id="PTHR13301">
    <property type="entry name" value="X-BOX TRANSCRIPTION FACTOR-RELATED"/>
    <property type="match status" value="1"/>
</dbReference>
<name>A0A2G2WIP9_CAPBA</name>
<accession>A0A2G2WIP9</accession>
<gene>
    <name evidence="9" type="ORF">CQW23_14276</name>
</gene>
<keyword evidence="4" id="KW-0812">Transmembrane</keyword>
<evidence type="ECO:0000256" key="5">
    <source>
        <dbReference type="ARBA" id="ARBA00022989"/>
    </source>
</evidence>
<dbReference type="Pfam" id="PF03552">
    <property type="entry name" value="Cellulose_synt"/>
    <property type="match status" value="1"/>
</dbReference>
<keyword evidence="5" id="KW-1133">Transmembrane helix</keyword>
<evidence type="ECO:0000256" key="2">
    <source>
        <dbReference type="ARBA" id="ARBA00022676"/>
    </source>
</evidence>
<keyword evidence="10" id="KW-1185">Reference proteome</keyword>
<feature type="binding site" evidence="8">
    <location>
        <position position="26"/>
    </location>
    <ligand>
        <name>UDP-alpha-D-glucose</name>
        <dbReference type="ChEBI" id="CHEBI:58885"/>
    </ligand>
</feature>
<evidence type="ECO:0000313" key="10">
    <source>
        <dbReference type="Proteomes" id="UP000224567"/>
    </source>
</evidence>
<keyword evidence="7" id="KW-0961">Cell wall biogenesis/degradation</keyword>
<sequence length="106" mass="12068">MVINTELSVMAYNYPTKKLSAYLSDDVGSELTFYALIEAFHFAKHWLPYCKKFNIELRSPAAYFASSSVSGQSDPDFSKIKILIDSRDEEKKDIDGVRLPNFVYVA</sequence>
<organism evidence="9 10">
    <name type="scientific">Capsicum baccatum</name>
    <name type="common">Peruvian pepper</name>
    <dbReference type="NCBI Taxonomy" id="33114"/>
    <lineage>
        <taxon>Eukaryota</taxon>
        <taxon>Viridiplantae</taxon>
        <taxon>Streptophyta</taxon>
        <taxon>Embryophyta</taxon>
        <taxon>Tracheophyta</taxon>
        <taxon>Spermatophyta</taxon>
        <taxon>Magnoliopsida</taxon>
        <taxon>eudicotyledons</taxon>
        <taxon>Gunneridae</taxon>
        <taxon>Pentapetalae</taxon>
        <taxon>asterids</taxon>
        <taxon>lamiids</taxon>
        <taxon>Solanales</taxon>
        <taxon>Solanaceae</taxon>
        <taxon>Solanoideae</taxon>
        <taxon>Capsiceae</taxon>
        <taxon>Capsicum</taxon>
    </lineage>
</organism>
<keyword evidence="3" id="KW-0808">Transferase</keyword>
<comment type="caution">
    <text evidence="9">The sequence shown here is derived from an EMBL/GenBank/DDBJ whole genome shotgun (WGS) entry which is preliminary data.</text>
</comment>
<dbReference type="GO" id="GO:0071555">
    <property type="term" value="P:cell wall organization"/>
    <property type="evidence" value="ECO:0007669"/>
    <property type="project" value="UniProtKB-KW"/>
</dbReference>
<evidence type="ECO:0000256" key="1">
    <source>
        <dbReference type="ARBA" id="ARBA00004308"/>
    </source>
</evidence>
<dbReference type="OrthoDB" id="72851at2759"/>
<dbReference type="GO" id="GO:0016760">
    <property type="term" value="F:cellulose synthase (UDP-forming) activity"/>
    <property type="evidence" value="ECO:0007669"/>
    <property type="project" value="InterPro"/>
</dbReference>
<dbReference type="GO" id="GO:0030244">
    <property type="term" value="P:cellulose biosynthetic process"/>
    <property type="evidence" value="ECO:0007669"/>
    <property type="project" value="InterPro"/>
</dbReference>
<evidence type="ECO:0000256" key="4">
    <source>
        <dbReference type="ARBA" id="ARBA00022692"/>
    </source>
</evidence>
<evidence type="ECO:0000256" key="3">
    <source>
        <dbReference type="ARBA" id="ARBA00022679"/>
    </source>
</evidence>
<protein>
    <submittedName>
        <fullName evidence="9">Uncharacterized protein</fullName>
    </submittedName>
</protein>
<evidence type="ECO:0000256" key="8">
    <source>
        <dbReference type="PIRSR" id="PIRSR605150-2"/>
    </source>
</evidence>
<dbReference type="InterPro" id="IPR005150">
    <property type="entry name" value="Cellulose_synth"/>
</dbReference>
<keyword evidence="2" id="KW-0328">Glycosyltransferase</keyword>
<proteinExistence type="predicted"/>
<evidence type="ECO:0000256" key="7">
    <source>
        <dbReference type="ARBA" id="ARBA00023316"/>
    </source>
</evidence>
<evidence type="ECO:0000256" key="6">
    <source>
        <dbReference type="ARBA" id="ARBA00023136"/>
    </source>
</evidence>
<dbReference type="GO" id="GO:0016020">
    <property type="term" value="C:membrane"/>
    <property type="evidence" value="ECO:0007669"/>
    <property type="project" value="InterPro"/>
</dbReference>